<dbReference type="Proteomes" id="UP000070700">
    <property type="component" value="Unassembled WGS sequence"/>
</dbReference>
<name>A0A194XG06_MOLSC</name>
<protein>
    <submittedName>
        <fullName evidence="1">Uncharacterized protein</fullName>
    </submittedName>
</protein>
<evidence type="ECO:0000313" key="2">
    <source>
        <dbReference type="Proteomes" id="UP000070700"/>
    </source>
</evidence>
<dbReference type="GeneID" id="28817551"/>
<accession>A0A194XG06</accession>
<dbReference type="KEGG" id="psco:LY89DRAFT_478468"/>
<gene>
    <name evidence="1" type="ORF">LY89DRAFT_478468</name>
</gene>
<reference evidence="1 2" key="1">
    <citation type="submission" date="2015-10" db="EMBL/GenBank/DDBJ databases">
        <title>Full genome of DAOMC 229536 Phialocephala scopiformis, a fungal endophyte of spruce producing the potent anti-insectan compound rugulosin.</title>
        <authorList>
            <consortium name="DOE Joint Genome Institute"/>
            <person name="Walker A.K."/>
            <person name="Frasz S.L."/>
            <person name="Seifert K.A."/>
            <person name="Miller J.D."/>
            <person name="Mondo S.J."/>
            <person name="Labutti K."/>
            <person name="Lipzen A."/>
            <person name="Dockter R."/>
            <person name="Kennedy M."/>
            <person name="Grigoriev I.V."/>
            <person name="Spatafora J.W."/>
        </authorList>
    </citation>
    <scope>NUCLEOTIDE SEQUENCE [LARGE SCALE GENOMIC DNA]</scope>
    <source>
        <strain evidence="1 2">CBS 120377</strain>
    </source>
</reference>
<dbReference type="InParanoid" id="A0A194XG06"/>
<evidence type="ECO:0000313" key="1">
    <source>
        <dbReference type="EMBL" id="KUJ19130.1"/>
    </source>
</evidence>
<proteinExistence type="predicted"/>
<dbReference type="EMBL" id="KQ947411">
    <property type="protein sequence ID" value="KUJ19130.1"/>
    <property type="molecule type" value="Genomic_DNA"/>
</dbReference>
<dbReference type="RefSeq" id="XP_018073485.1">
    <property type="nucleotide sequence ID" value="XM_018207825.1"/>
</dbReference>
<sequence>MVSPCTKQLSYSRLGMMVVNVLLDFMVFEGLAKVPWGVFLGVLFSVELRIAIKHFKLSLNTYSPKLTAYTLTTLQVQNAALPGAMSWRRQFRSFVGNPYLRKRFKDQKVFR</sequence>
<dbReference type="AlphaFoldDB" id="A0A194XG06"/>
<keyword evidence="2" id="KW-1185">Reference proteome</keyword>
<organism evidence="1 2">
    <name type="scientific">Mollisia scopiformis</name>
    <name type="common">Conifer needle endophyte fungus</name>
    <name type="synonym">Phialocephala scopiformis</name>
    <dbReference type="NCBI Taxonomy" id="149040"/>
    <lineage>
        <taxon>Eukaryota</taxon>
        <taxon>Fungi</taxon>
        <taxon>Dikarya</taxon>
        <taxon>Ascomycota</taxon>
        <taxon>Pezizomycotina</taxon>
        <taxon>Leotiomycetes</taxon>
        <taxon>Helotiales</taxon>
        <taxon>Mollisiaceae</taxon>
        <taxon>Mollisia</taxon>
    </lineage>
</organism>